<dbReference type="AlphaFoldDB" id="A0AAU9TPH0"/>
<dbReference type="PROSITE" id="PS50191">
    <property type="entry name" value="CRAL_TRIO"/>
    <property type="match status" value="1"/>
</dbReference>
<dbReference type="Gene3D" id="3.40.525.10">
    <property type="entry name" value="CRAL-TRIO lipid binding domain"/>
    <property type="match status" value="1"/>
</dbReference>
<dbReference type="InterPro" id="IPR001251">
    <property type="entry name" value="CRAL-TRIO_dom"/>
</dbReference>
<dbReference type="EMBL" id="CAKOGL010000006">
    <property type="protein sequence ID" value="CAH2087457.1"/>
    <property type="molecule type" value="Genomic_DNA"/>
</dbReference>
<dbReference type="Pfam" id="PF00650">
    <property type="entry name" value="CRAL_TRIO"/>
    <property type="match status" value="1"/>
</dbReference>
<proteinExistence type="predicted"/>
<dbReference type="PANTHER" id="PTHR10174:SF222">
    <property type="entry name" value="GH10083P-RELATED"/>
    <property type="match status" value="1"/>
</dbReference>
<dbReference type="SUPFAM" id="SSF52087">
    <property type="entry name" value="CRAL/TRIO domain"/>
    <property type="match status" value="1"/>
</dbReference>
<dbReference type="CDD" id="cd00170">
    <property type="entry name" value="SEC14"/>
    <property type="match status" value="1"/>
</dbReference>
<protein>
    <recommendedName>
        <fullName evidence="1">CRAL-TRIO domain-containing protein</fullName>
    </recommendedName>
</protein>
<dbReference type="GO" id="GO:1902936">
    <property type="term" value="F:phosphatidylinositol bisphosphate binding"/>
    <property type="evidence" value="ECO:0007669"/>
    <property type="project" value="TreeGrafter"/>
</dbReference>
<dbReference type="GO" id="GO:0016020">
    <property type="term" value="C:membrane"/>
    <property type="evidence" value="ECO:0007669"/>
    <property type="project" value="TreeGrafter"/>
</dbReference>
<dbReference type="Proteomes" id="UP001153954">
    <property type="component" value="Unassembled WGS sequence"/>
</dbReference>
<name>A0AAU9TPH0_EUPED</name>
<feature type="domain" description="CRAL-TRIO" evidence="1">
    <location>
        <begin position="134"/>
        <end position="230"/>
    </location>
</feature>
<evidence type="ECO:0000313" key="3">
    <source>
        <dbReference type="Proteomes" id="UP001153954"/>
    </source>
</evidence>
<gene>
    <name evidence="2" type="ORF">EEDITHA_LOCUS3715</name>
</gene>
<organism evidence="2 3">
    <name type="scientific">Euphydryas editha</name>
    <name type="common">Edith's checkerspot</name>
    <dbReference type="NCBI Taxonomy" id="104508"/>
    <lineage>
        <taxon>Eukaryota</taxon>
        <taxon>Metazoa</taxon>
        <taxon>Ecdysozoa</taxon>
        <taxon>Arthropoda</taxon>
        <taxon>Hexapoda</taxon>
        <taxon>Insecta</taxon>
        <taxon>Pterygota</taxon>
        <taxon>Neoptera</taxon>
        <taxon>Endopterygota</taxon>
        <taxon>Lepidoptera</taxon>
        <taxon>Glossata</taxon>
        <taxon>Ditrysia</taxon>
        <taxon>Papilionoidea</taxon>
        <taxon>Nymphalidae</taxon>
        <taxon>Nymphalinae</taxon>
        <taxon>Euphydryas</taxon>
    </lineage>
</organism>
<dbReference type="InterPro" id="IPR036865">
    <property type="entry name" value="CRAL-TRIO_dom_sf"/>
</dbReference>
<dbReference type="InterPro" id="IPR036273">
    <property type="entry name" value="CRAL/TRIO_N_dom_sf"/>
</dbReference>
<evidence type="ECO:0000259" key="1">
    <source>
        <dbReference type="PROSITE" id="PS50191"/>
    </source>
</evidence>
<accession>A0AAU9TPH0</accession>
<keyword evidence="3" id="KW-1185">Reference proteome</keyword>
<dbReference type="SUPFAM" id="SSF46938">
    <property type="entry name" value="CRAL/TRIO N-terminal domain"/>
    <property type="match status" value="1"/>
</dbReference>
<evidence type="ECO:0000313" key="2">
    <source>
        <dbReference type="EMBL" id="CAH2087457.1"/>
    </source>
</evidence>
<reference evidence="2" key="1">
    <citation type="submission" date="2022-03" db="EMBL/GenBank/DDBJ databases">
        <authorList>
            <person name="Tunstrom K."/>
        </authorList>
    </citation>
    <scope>NUCLEOTIDE SEQUENCE</scope>
</reference>
<comment type="caution">
    <text evidence="2">The sequence shown here is derived from an EMBL/GenBank/DDBJ whole genome shotgun (WGS) entry which is preliminary data.</text>
</comment>
<sequence>MSRDSSQDVISIKEWMSKEPYLPHDLDDYVLKKFLHSCYGSLESTKKCLDRFCTSRRQMSEIYTSRDPLAFNLINSFSATVVAIYEFEKIEIFIHKYDDPTLETFLFYDLLKAITIQADHWIKYRQFIADGHYVIIDMEYYSLKMIPKMNIMYLRDFLLYLLEGMPVRLKKVIVVNAPSYYDKLYALIKPALPSEVCDLIHFYSDYQSLYQFIDKKYLPSEYGGETESMYEKSKNWVKNINEQRKFFLNDDVWKADLSKKSKNSANGAMSGSFRTLAID</sequence>
<dbReference type="PANTHER" id="PTHR10174">
    <property type="entry name" value="ALPHA-TOCOPHEROL TRANSFER PROTEIN-RELATED"/>
    <property type="match status" value="1"/>
</dbReference>